<keyword evidence="3" id="KW-1185">Reference proteome</keyword>
<reference evidence="2 3" key="1">
    <citation type="submission" date="2023-12" db="EMBL/GenBank/DDBJ databases">
        <title>the genome sequence of Hyalangium sp. s54d21.</title>
        <authorList>
            <person name="Zhang X."/>
        </authorList>
    </citation>
    <scope>NUCLEOTIDE SEQUENCE [LARGE SCALE GENOMIC DNA]</scope>
    <source>
        <strain evidence="3">s54d21</strain>
    </source>
</reference>
<evidence type="ECO:0000313" key="3">
    <source>
        <dbReference type="Proteomes" id="UP001291309"/>
    </source>
</evidence>
<dbReference type="EMBL" id="JAXIVS010000005">
    <property type="protein sequence ID" value="MDY7228170.1"/>
    <property type="molecule type" value="Genomic_DNA"/>
</dbReference>
<gene>
    <name evidence="2" type="ORF">SYV04_17250</name>
</gene>
<feature type="region of interest" description="Disordered" evidence="1">
    <location>
        <begin position="34"/>
        <end position="90"/>
    </location>
</feature>
<evidence type="ECO:0000256" key="1">
    <source>
        <dbReference type="SAM" id="MobiDB-lite"/>
    </source>
</evidence>
<proteinExistence type="predicted"/>
<organism evidence="2 3">
    <name type="scientific">Hyalangium rubrum</name>
    <dbReference type="NCBI Taxonomy" id="3103134"/>
    <lineage>
        <taxon>Bacteria</taxon>
        <taxon>Pseudomonadati</taxon>
        <taxon>Myxococcota</taxon>
        <taxon>Myxococcia</taxon>
        <taxon>Myxococcales</taxon>
        <taxon>Cystobacterineae</taxon>
        <taxon>Archangiaceae</taxon>
        <taxon>Hyalangium</taxon>
    </lineage>
</organism>
<dbReference type="RefSeq" id="WP_321546894.1">
    <property type="nucleotide sequence ID" value="NZ_JAXIVS010000005.1"/>
</dbReference>
<evidence type="ECO:0000313" key="2">
    <source>
        <dbReference type="EMBL" id="MDY7228170.1"/>
    </source>
</evidence>
<name>A0ABU5H3X6_9BACT</name>
<dbReference type="Proteomes" id="UP001291309">
    <property type="component" value="Unassembled WGS sequence"/>
</dbReference>
<accession>A0ABU5H3X6</accession>
<comment type="caution">
    <text evidence="2">The sequence shown here is derived from an EMBL/GenBank/DDBJ whole genome shotgun (WGS) entry which is preliminary data.</text>
</comment>
<sequence length="221" mass="24022">MSRIVLGVGGTGLLVAGVLALWLRQPVELPADDEFTTESFTTEPRREFSSSPVVVRTPPPLEARPASPPPASLRSAPVAPPEPLPREEEVTQATRLRSRIVLALRGQHPTPLARRDAVLSEFLSSGVSQEPWTQEARAALEHWREQIAASVLPVRAEPSVCYAAGCLERVTFPDPESFAEAQRRVPQLALGSVGPHMQLPPEHLPSGEVVVSWAVLRPEPL</sequence>
<feature type="compositionally biased region" description="Pro residues" evidence="1">
    <location>
        <begin position="57"/>
        <end position="71"/>
    </location>
</feature>
<protein>
    <submittedName>
        <fullName evidence="2">Uncharacterized protein</fullName>
    </submittedName>
</protein>